<dbReference type="Gene3D" id="2.40.50.100">
    <property type="match status" value="1"/>
</dbReference>
<protein>
    <submittedName>
        <fullName evidence="10">Efflux RND transporter periplasmic adaptor subunit</fullName>
    </submittedName>
</protein>
<dbReference type="EMBL" id="JACVXA010000034">
    <property type="protein sequence ID" value="MBE3638871.1"/>
    <property type="molecule type" value="Genomic_DNA"/>
</dbReference>
<evidence type="ECO:0000256" key="5">
    <source>
        <dbReference type="SAM" id="Coils"/>
    </source>
</evidence>
<dbReference type="Pfam" id="PF25917">
    <property type="entry name" value="BSH_RND"/>
    <property type="match status" value="1"/>
</dbReference>
<dbReference type="GO" id="GO:1990961">
    <property type="term" value="P:xenobiotic detoxification by transmembrane export across the plasma membrane"/>
    <property type="evidence" value="ECO:0007669"/>
    <property type="project" value="InterPro"/>
</dbReference>
<dbReference type="GO" id="GO:1990281">
    <property type="term" value="C:efflux pump complex"/>
    <property type="evidence" value="ECO:0007669"/>
    <property type="project" value="TreeGrafter"/>
</dbReference>
<organism evidence="10 11">
    <name type="scientific">Mangrovicoccus algicola</name>
    <dbReference type="NCBI Taxonomy" id="2771008"/>
    <lineage>
        <taxon>Bacteria</taxon>
        <taxon>Pseudomonadati</taxon>
        <taxon>Pseudomonadota</taxon>
        <taxon>Alphaproteobacteria</taxon>
        <taxon>Rhodobacterales</taxon>
        <taxon>Paracoccaceae</taxon>
        <taxon>Mangrovicoccus</taxon>
    </lineage>
</organism>
<dbReference type="SUPFAM" id="SSF111369">
    <property type="entry name" value="HlyD-like secretion proteins"/>
    <property type="match status" value="1"/>
</dbReference>
<evidence type="ECO:0000259" key="8">
    <source>
        <dbReference type="Pfam" id="PF25967"/>
    </source>
</evidence>
<evidence type="ECO:0000259" key="9">
    <source>
        <dbReference type="Pfam" id="PF25990"/>
    </source>
</evidence>
<reference evidence="10" key="1">
    <citation type="submission" date="2020-09" db="EMBL/GenBank/DDBJ databases">
        <title>A novel bacterium of genus Mangrovicoccus, isolated from South China Sea.</title>
        <authorList>
            <person name="Huang H."/>
            <person name="Mo K."/>
            <person name="Hu Y."/>
        </authorList>
    </citation>
    <scope>NUCLEOTIDE SEQUENCE</scope>
    <source>
        <strain evidence="10">HB182678</strain>
    </source>
</reference>
<feature type="domain" description="Multidrug resistance protein MdtA-like barrel-sandwich hybrid" evidence="7">
    <location>
        <begin position="59"/>
        <end position="213"/>
    </location>
</feature>
<dbReference type="Gene3D" id="2.40.30.170">
    <property type="match status" value="1"/>
</dbReference>
<accession>A0A8J6YZK7</accession>
<feature type="coiled-coil region" evidence="5">
    <location>
        <begin position="92"/>
        <end position="164"/>
    </location>
</feature>
<sequence length="393" mass="40371">MRARSAAAAILVLAALGAAAAWRLAPGEGSVAAPPQVAVTRGTVAETVLVSGMLEAHELVSVGARVSGQVETLAVALGDVVAEGDLIARIDSQDQQNEVLQAEAALANLAAQITSTEATIDKSERALARLQTLQGGSYATEEDVEAATADLRVARADLEALEAQKSSAAVTLATARVALERTRITAPIAGTVVAVVVKQGQTVNSSQSAPTIVKIADLSTMVVKAEVSEADVMKVAPGQAVTFTTLGAPDAPFRATLREIEPAPDEIAEADTIDSETAVYYNALMEVANPDGRLRIGMSAEVSIELGRAEDVLTVPAAALRSTPRGSAVGIWDPAARQVRPQRVEVGLNDKVTAEIRDGLSEGQRIVAGGGLAAAAPAGAARGTGRMRPPPMF</sequence>
<dbReference type="Pfam" id="PF25967">
    <property type="entry name" value="RND-MFP_C"/>
    <property type="match status" value="1"/>
</dbReference>
<evidence type="ECO:0000256" key="4">
    <source>
        <dbReference type="ARBA" id="ARBA00023054"/>
    </source>
</evidence>
<feature type="signal peptide" evidence="6">
    <location>
        <begin position="1"/>
        <end position="20"/>
    </location>
</feature>
<feature type="chain" id="PRO_5035328474" evidence="6">
    <location>
        <begin position="21"/>
        <end position="393"/>
    </location>
</feature>
<dbReference type="GO" id="GO:0015562">
    <property type="term" value="F:efflux transmembrane transporter activity"/>
    <property type="evidence" value="ECO:0007669"/>
    <property type="project" value="TreeGrafter"/>
</dbReference>
<name>A0A8J6YZK7_9RHOB</name>
<proteinExistence type="inferred from homology"/>
<evidence type="ECO:0000256" key="6">
    <source>
        <dbReference type="SAM" id="SignalP"/>
    </source>
</evidence>
<dbReference type="PANTHER" id="PTHR30469:SF33">
    <property type="entry name" value="SLR1207 PROTEIN"/>
    <property type="match status" value="1"/>
</dbReference>
<evidence type="ECO:0000313" key="10">
    <source>
        <dbReference type="EMBL" id="MBE3638871.1"/>
    </source>
</evidence>
<dbReference type="Pfam" id="PF25990">
    <property type="entry name" value="Beta-barrel_YknX"/>
    <property type="match status" value="1"/>
</dbReference>
<evidence type="ECO:0000256" key="3">
    <source>
        <dbReference type="ARBA" id="ARBA00022448"/>
    </source>
</evidence>
<evidence type="ECO:0000256" key="2">
    <source>
        <dbReference type="ARBA" id="ARBA00009477"/>
    </source>
</evidence>
<dbReference type="GO" id="GO:1990195">
    <property type="term" value="C:macrolide transmembrane transporter complex"/>
    <property type="evidence" value="ECO:0007669"/>
    <property type="project" value="InterPro"/>
</dbReference>
<keyword evidence="4 5" id="KW-0175">Coiled coil</keyword>
<keyword evidence="11" id="KW-1185">Reference proteome</keyword>
<dbReference type="RefSeq" id="WP_193182934.1">
    <property type="nucleotide sequence ID" value="NZ_JACVXA010000034.1"/>
</dbReference>
<dbReference type="Gene3D" id="6.10.140.1990">
    <property type="match status" value="1"/>
</dbReference>
<keyword evidence="3" id="KW-0813">Transport</keyword>
<dbReference type="GO" id="GO:0030313">
    <property type="term" value="C:cell envelope"/>
    <property type="evidence" value="ECO:0007669"/>
    <property type="project" value="UniProtKB-SubCell"/>
</dbReference>
<dbReference type="InterPro" id="IPR006143">
    <property type="entry name" value="RND_pump_MFP"/>
</dbReference>
<dbReference type="NCBIfam" id="TIGR01730">
    <property type="entry name" value="RND_mfp"/>
    <property type="match status" value="1"/>
</dbReference>
<feature type="domain" description="YknX-like beta-barrel" evidence="9">
    <location>
        <begin position="221"/>
        <end position="304"/>
    </location>
</feature>
<gene>
    <name evidence="10" type="ORF">ICN82_11725</name>
</gene>
<dbReference type="InterPro" id="IPR058627">
    <property type="entry name" value="MdtA-like_C"/>
</dbReference>
<evidence type="ECO:0000259" key="7">
    <source>
        <dbReference type="Pfam" id="PF25917"/>
    </source>
</evidence>
<dbReference type="InterPro" id="IPR058625">
    <property type="entry name" value="MdtA-like_BSH"/>
</dbReference>
<comment type="similarity">
    <text evidence="2">Belongs to the membrane fusion protein (MFP) (TC 8.A.1) family.</text>
</comment>
<comment type="subcellular location">
    <subcellularLocation>
        <location evidence="1">Cell envelope</location>
    </subcellularLocation>
</comment>
<evidence type="ECO:0000256" key="1">
    <source>
        <dbReference type="ARBA" id="ARBA00004196"/>
    </source>
</evidence>
<keyword evidence="6" id="KW-0732">Signal</keyword>
<dbReference type="AlphaFoldDB" id="A0A8J6YZK7"/>
<dbReference type="InterPro" id="IPR058636">
    <property type="entry name" value="Beta-barrel_YknX"/>
</dbReference>
<dbReference type="Proteomes" id="UP000609121">
    <property type="component" value="Unassembled WGS sequence"/>
</dbReference>
<dbReference type="PANTHER" id="PTHR30469">
    <property type="entry name" value="MULTIDRUG RESISTANCE PROTEIN MDTA"/>
    <property type="match status" value="1"/>
</dbReference>
<feature type="domain" description="Multidrug resistance protein MdtA-like C-terminal permuted SH3" evidence="8">
    <location>
        <begin position="311"/>
        <end position="370"/>
    </location>
</feature>
<dbReference type="InterPro" id="IPR030190">
    <property type="entry name" value="MacA_alpha-hairpin_sf"/>
</dbReference>
<comment type="caution">
    <text evidence="10">The sequence shown here is derived from an EMBL/GenBank/DDBJ whole genome shotgun (WGS) entry which is preliminary data.</text>
</comment>
<dbReference type="GO" id="GO:0019898">
    <property type="term" value="C:extrinsic component of membrane"/>
    <property type="evidence" value="ECO:0007669"/>
    <property type="project" value="InterPro"/>
</dbReference>
<evidence type="ECO:0000313" key="11">
    <source>
        <dbReference type="Proteomes" id="UP000609121"/>
    </source>
</evidence>
<dbReference type="Gene3D" id="2.40.420.20">
    <property type="match status" value="1"/>
</dbReference>